<feature type="region of interest" description="Disordered" evidence="1">
    <location>
        <begin position="907"/>
        <end position="978"/>
    </location>
</feature>
<dbReference type="EMBL" id="LUCH01001196">
    <property type="protein sequence ID" value="KAF5403489.1"/>
    <property type="molecule type" value="Genomic_DNA"/>
</dbReference>
<feature type="compositionally biased region" description="Polar residues" evidence="1">
    <location>
        <begin position="491"/>
        <end position="507"/>
    </location>
</feature>
<protein>
    <submittedName>
        <fullName evidence="2">Uncharacterized protein</fullName>
    </submittedName>
</protein>
<evidence type="ECO:0000313" key="3">
    <source>
        <dbReference type="Proteomes" id="UP000748531"/>
    </source>
</evidence>
<keyword evidence="3" id="KW-1185">Reference proteome</keyword>
<accession>A0A8J4TF28</accession>
<organism evidence="2 3">
    <name type="scientific">Paragonimus heterotremus</name>
    <dbReference type="NCBI Taxonomy" id="100268"/>
    <lineage>
        <taxon>Eukaryota</taxon>
        <taxon>Metazoa</taxon>
        <taxon>Spiralia</taxon>
        <taxon>Lophotrochozoa</taxon>
        <taxon>Platyhelminthes</taxon>
        <taxon>Trematoda</taxon>
        <taxon>Digenea</taxon>
        <taxon>Plagiorchiida</taxon>
        <taxon>Troglotremata</taxon>
        <taxon>Troglotrematidae</taxon>
        <taxon>Paragonimus</taxon>
    </lineage>
</organism>
<feature type="region of interest" description="Disordered" evidence="1">
    <location>
        <begin position="578"/>
        <end position="614"/>
    </location>
</feature>
<feature type="compositionally biased region" description="Low complexity" evidence="1">
    <location>
        <begin position="584"/>
        <end position="600"/>
    </location>
</feature>
<gene>
    <name evidence="2" type="ORF">PHET_03044</name>
</gene>
<evidence type="ECO:0000256" key="1">
    <source>
        <dbReference type="SAM" id="MobiDB-lite"/>
    </source>
</evidence>
<feature type="region of interest" description="Disordered" evidence="1">
    <location>
        <begin position="488"/>
        <end position="524"/>
    </location>
</feature>
<proteinExistence type="predicted"/>
<comment type="caution">
    <text evidence="2">The sequence shown here is derived from an EMBL/GenBank/DDBJ whole genome shotgun (WGS) entry which is preliminary data.</text>
</comment>
<feature type="compositionally biased region" description="Low complexity" evidence="1">
    <location>
        <begin position="448"/>
        <end position="465"/>
    </location>
</feature>
<evidence type="ECO:0000313" key="2">
    <source>
        <dbReference type="EMBL" id="KAF5403489.1"/>
    </source>
</evidence>
<name>A0A8J4TF28_9TREM</name>
<dbReference type="Proteomes" id="UP000748531">
    <property type="component" value="Unassembled WGS sequence"/>
</dbReference>
<feature type="compositionally biased region" description="Polar residues" evidence="1">
    <location>
        <begin position="145"/>
        <end position="160"/>
    </location>
</feature>
<dbReference type="OrthoDB" id="6260319at2759"/>
<feature type="region of interest" description="Disordered" evidence="1">
    <location>
        <begin position="447"/>
        <end position="476"/>
    </location>
</feature>
<feature type="region of interest" description="Disordered" evidence="1">
    <location>
        <begin position="125"/>
        <end position="160"/>
    </location>
</feature>
<dbReference type="AlphaFoldDB" id="A0A8J4TF28"/>
<reference evidence="2" key="1">
    <citation type="submission" date="2019-05" db="EMBL/GenBank/DDBJ databases">
        <title>Annotation for the trematode Paragonimus heterotremus.</title>
        <authorList>
            <person name="Choi Y.-J."/>
        </authorList>
    </citation>
    <scope>NUCLEOTIDE SEQUENCE</scope>
    <source>
        <strain evidence="2">LC</strain>
    </source>
</reference>
<sequence>MDYGNNNKTEGLSLTPLTSRGLVAYSTMGANSGLENASSFPQAAPSDSLRIAIELFNNFASNSSNDGSAPCDKINRISSATVTTINNNNNAPSSFVSEPSATDLQALAQHLLTLANCSPTTSHSSGFASSSVMPSSSDNGDRWNNYPNSSTSPTGHSSPAFTDGINLMDISHRTLSNLNDVNALNQLALLTKAWPASSPAAMVAFQNALAQLALLGLSPTSPSTTAPEVRPSPTVTKDSMNAILNSAQPKPYAVSPMNGEKANQHTINDASLGHHTEQNKSESGSKVIIRQTADADEHFFKALRRLKVDASPESQAVELKNFGTSLRTSMEHANLKPAFRIGPEPSGISNSFGAKRSEAEKAVDEHFEKSLAAFPGFSALKKTEAETIPSTMTTLASRTSGEPNILTTTSMIHSSIEQSTASKSLIQKNARPNALVTHIQVEPYSQRNSFTSFSSSDSKNSTSSTHIPQPPPYRRERSTFHNELFAAQPCHHQTNNSRIKSSGQSKQDSSHTRLPAPETTLSGNRCIRPKLTLPVNNPIPVTPTAMPVNSFKPKKNWLAQYGGKEARSEDAGTISPISPSATQLSGFDSLGSSPSSLTMGTEAGEESTHGDTVTEMKQLSPVPITRIFNETSLAMHTGAAVIPEPIMMKRATNVRSNTERQLADMVPVEQLGEHNVGECADFMIQKGTPSPSPVFVHSSDQLASGFQNNPWKSDISEECLSVTLKDSATSPFAVNNADDETMDLDDEGSFKSNERLEITEKSHTDLRRSHTREECKSILNWGLSSSSSPSPAPGEGSANFAITPVSGTTSGFFSGSTYSLDSSLSQVQPMTTGNRELDGSIDVKLASSTIEERNISGGKSQTLVETSVKTDPVEHSNSLWGLRKRASTDVSPWSTLKRSRSVLTSPLSYHENCPSLSPSPHDLLDKADDGDGEDDSLSVPDDRYAPEFSCRSAEASVRPLTPDLPDSQTTKHTTHTHRKTDLNLRGEAISKNRESRLPLFYPIYTHATCEHKANSEPSTLSGKTGLVTIGRSLSDQSPLSGLHLKRDSNVFVLR</sequence>